<evidence type="ECO:0000313" key="2">
    <source>
        <dbReference type="EMBL" id="EHA49296.1"/>
    </source>
</evidence>
<dbReference type="GeneID" id="2674890"/>
<dbReference type="VEuPathDB" id="FungiDB:MGG_00225"/>
<accession>G4NDL1</accession>
<organism evidence="2 3">
    <name type="scientific">Pyricularia oryzae (strain 70-15 / ATCC MYA-4617 / FGSC 8958)</name>
    <name type="common">Rice blast fungus</name>
    <name type="synonym">Magnaporthe oryzae</name>
    <dbReference type="NCBI Taxonomy" id="242507"/>
    <lineage>
        <taxon>Eukaryota</taxon>
        <taxon>Fungi</taxon>
        <taxon>Dikarya</taxon>
        <taxon>Ascomycota</taxon>
        <taxon>Pezizomycotina</taxon>
        <taxon>Sordariomycetes</taxon>
        <taxon>Sordariomycetidae</taxon>
        <taxon>Magnaporthales</taxon>
        <taxon>Pyriculariaceae</taxon>
        <taxon>Pyricularia</taxon>
    </lineage>
</organism>
<dbReference type="KEGG" id="mgr:MGG_00225"/>
<reference evidence="2 3" key="1">
    <citation type="journal article" date="2005" name="Nature">
        <title>The genome sequence of the rice blast fungus Magnaporthe grisea.</title>
        <authorList>
            <person name="Dean R.A."/>
            <person name="Talbot N.J."/>
            <person name="Ebbole D.J."/>
            <person name="Farman M.L."/>
            <person name="Mitchell T.K."/>
            <person name="Orbach M.J."/>
            <person name="Thon M."/>
            <person name="Kulkarni R."/>
            <person name="Xu J.R."/>
            <person name="Pan H."/>
            <person name="Read N.D."/>
            <person name="Lee Y.H."/>
            <person name="Carbone I."/>
            <person name="Brown D."/>
            <person name="Oh Y.Y."/>
            <person name="Donofrio N."/>
            <person name="Jeong J.S."/>
            <person name="Soanes D.M."/>
            <person name="Djonovic S."/>
            <person name="Kolomiets E."/>
            <person name="Rehmeyer C."/>
            <person name="Li W."/>
            <person name="Harding M."/>
            <person name="Kim S."/>
            <person name="Lebrun M.H."/>
            <person name="Bohnert H."/>
            <person name="Coughlan S."/>
            <person name="Butler J."/>
            <person name="Calvo S."/>
            <person name="Ma L.J."/>
            <person name="Nicol R."/>
            <person name="Purcell S."/>
            <person name="Nusbaum C."/>
            <person name="Galagan J.E."/>
            <person name="Birren B.W."/>
        </authorList>
    </citation>
    <scope>NUCLEOTIDE SEQUENCE [LARGE SCALE GENOMIC DNA]</scope>
    <source>
        <strain evidence="3">70-15 / ATCC MYA-4617 / FGSC 8958</strain>
    </source>
</reference>
<reference key="2">
    <citation type="submission" date="2011-05" db="EMBL/GenBank/DDBJ databases">
        <title>The Genome Sequence of Magnaporthe oryzae 70-15.</title>
        <authorList>
            <consortium name="The Broad Institute Genome Sequencing Platform"/>
            <person name="Ma L.-J."/>
            <person name="Dead R."/>
            <person name="Young S.K."/>
            <person name="Zeng Q."/>
            <person name="Gargeya S."/>
            <person name="Fitzgerald M."/>
            <person name="Haas B."/>
            <person name="Abouelleil A."/>
            <person name="Alvarado L."/>
            <person name="Arachchi H.M."/>
            <person name="Berlin A."/>
            <person name="Brown A."/>
            <person name="Chapman S.B."/>
            <person name="Chen Z."/>
            <person name="Dunbar C."/>
            <person name="Freedman E."/>
            <person name="Gearin G."/>
            <person name="Gellesch M."/>
            <person name="Goldberg J."/>
            <person name="Griggs A."/>
            <person name="Gujja S."/>
            <person name="Heiman D."/>
            <person name="Howarth C."/>
            <person name="Larson L."/>
            <person name="Lui A."/>
            <person name="MacDonald P.J.P."/>
            <person name="Mehta T."/>
            <person name="Montmayeur A."/>
            <person name="Murphy C."/>
            <person name="Neiman D."/>
            <person name="Pearson M."/>
            <person name="Priest M."/>
            <person name="Roberts A."/>
            <person name="Saif S."/>
            <person name="Shea T."/>
            <person name="Shenoy N."/>
            <person name="Sisk P."/>
            <person name="Stolte C."/>
            <person name="Sykes S."/>
            <person name="Yandava C."/>
            <person name="Wortman J."/>
            <person name="Nusbaum C."/>
            <person name="Birren B."/>
        </authorList>
    </citation>
    <scope>NUCLEOTIDE SEQUENCE</scope>
    <source>
        <strain>70-15</strain>
    </source>
</reference>
<dbReference type="EMBL" id="CM001235">
    <property type="protein sequence ID" value="EHA49296.1"/>
    <property type="molecule type" value="Genomic_DNA"/>
</dbReference>
<feature type="chain" id="PRO_5003466102" evidence="1">
    <location>
        <begin position="23"/>
        <end position="178"/>
    </location>
</feature>
<dbReference type="InParanoid" id="G4NDL1"/>
<dbReference type="RefSeq" id="XP_003718880.1">
    <property type="nucleotide sequence ID" value="XM_003718832.1"/>
</dbReference>
<evidence type="ECO:0000313" key="3">
    <source>
        <dbReference type="Proteomes" id="UP000009058"/>
    </source>
</evidence>
<proteinExistence type="predicted"/>
<dbReference type="OMA" id="RECCASE"/>
<keyword evidence="1" id="KW-0732">Signal</keyword>
<protein>
    <submittedName>
        <fullName evidence="2">Uncharacterized protein</fullName>
    </submittedName>
</protein>
<dbReference type="HOGENOM" id="CLU_1510909_0_0_1"/>
<dbReference type="OrthoDB" id="10402242at2759"/>
<feature type="signal peptide" evidence="1">
    <location>
        <begin position="1"/>
        <end position="22"/>
    </location>
</feature>
<evidence type="ECO:0000256" key="1">
    <source>
        <dbReference type="SAM" id="SignalP"/>
    </source>
</evidence>
<dbReference type="Proteomes" id="UP000009058">
    <property type="component" value="Chromosome 5"/>
</dbReference>
<sequence>MRVARLVGKIAALTSHWVFTMSTTTATSVATTSSTTLQTISSSTSTSTGPACPATAIPNAEYAWRRERIPCYSPYREDELASNVTSKMRECCASEVVVANYVPELAAGFPSRRGCLFMCNVSDRRIMYRNGVDDAGMARILNCVYRSSNGSRSFELDINCAPMLKSGGDRGGFLRVAW</sequence>
<gene>
    <name evidence="2" type="ORF">MGG_00225</name>
</gene>
<dbReference type="AlphaFoldDB" id="G4NDL1"/>
<keyword evidence="3" id="KW-1185">Reference proteome</keyword>
<name>G4NDL1_PYRO7</name>